<dbReference type="AlphaFoldDB" id="A0A0B9GGV7"/>
<evidence type="ECO:0000259" key="8">
    <source>
        <dbReference type="Pfam" id="PF02687"/>
    </source>
</evidence>
<dbReference type="InterPro" id="IPR003838">
    <property type="entry name" value="ABC3_permease_C"/>
</dbReference>
<evidence type="ECO:0000256" key="4">
    <source>
        <dbReference type="ARBA" id="ARBA00022692"/>
    </source>
</evidence>
<keyword evidence="6 7" id="KW-0472">Membrane</keyword>
<evidence type="ECO:0000256" key="7">
    <source>
        <dbReference type="SAM" id="Phobius"/>
    </source>
</evidence>
<comment type="subcellular location">
    <subcellularLocation>
        <location evidence="1">Cell membrane</location>
        <topology evidence="1">Multi-pass membrane protein</topology>
    </subcellularLocation>
</comment>
<feature type="transmembrane region" description="Helical" evidence="7">
    <location>
        <begin position="275"/>
        <end position="298"/>
    </location>
</feature>
<evidence type="ECO:0000256" key="5">
    <source>
        <dbReference type="ARBA" id="ARBA00022989"/>
    </source>
</evidence>
<accession>A0A0B9GGV7</accession>
<name>A0A0B9GGV7_9GAMM</name>
<evidence type="ECO:0000313" key="9">
    <source>
        <dbReference type="EMBL" id="KHT64035.1"/>
    </source>
</evidence>
<keyword evidence="4 7" id="KW-0812">Transmembrane</keyword>
<feature type="transmembrane region" description="Helical" evidence="7">
    <location>
        <begin position="319"/>
        <end position="343"/>
    </location>
</feature>
<evidence type="ECO:0000256" key="2">
    <source>
        <dbReference type="ARBA" id="ARBA00005236"/>
    </source>
</evidence>
<proteinExistence type="inferred from homology"/>
<dbReference type="GO" id="GO:0044874">
    <property type="term" value="P:lipoprotein localization to outer membrane"/>
    <property type="evidence" value="ECO:0007669"/>
    <property type="project" value="TreeGrafter"/>
</dbReference>
<organism evidence="9 10">
    <name type="scientific">Photobacterium gaetbulicola</name>
    <dbReference type="NCBI Taxonomy" id="1295392"/>
    <lineage>
        <taxon>Bacteria</taxon>
        <taxon>Pseudomonadati</taxon>
        <taxon>Pseudomonadota</taxon>
        <taxon>Gammaproteobacteria</taxon>
        <taxon>Vibrionales</taxon>
        <taxon>Vibrionaceae</taxon>
        <taxon>Photobacterium</taxon>
    </lineage>
</organism>
<protein>
    <recommendedName>
        <fullName evidence="8">ABC3 transporter permease C-terminal domain-containing protein</fullName>
    </recommendedName>
</protein>
<evidence type="ECO:0000256" key="6">
    <source>
        <dbReference type="ARBA" id="ARBA00023136"/>
    </source>
</evidence>
<evidence type="ECO:0000256" key="1">
    <source>
        <dbReference type="ARBA" id="ARBA00004651"/>
    </source>
</evidence>
<dbReference type="EMBL" id="JWLZ01000135">
    <property type="protein sequence ID" value="KHT64035.1"/>
    <property type="molecule type" value="Genomic_DNA"/>
</dbReference>
<feature type="domain" description="ABC3 transporter permease C-terminal" evidence="8">
    <location>
        <begin position="276"/>
        <end position="401"/>
    </location>
</feature>
<keyword evidence="3" id="KW-1003">Cell membrane</keyword>
<dbReference type="Pfam" id="PF02687">
    <property type="entry name" value="FtsX"/>
    <property type="match status" value="1"/>
</dbReference>
<sequence length="408" mass="44830">MASRNILKNKRRSVVTLLSISIGFIALSLFEGYFTYIYRSLEQEAIIGERLGHLTIVKTDFYEKGSVEPKKYVFDSQELKTITERLSLVDGIKMISPRLHINGLISNGDVSHIFLSEGILAEDLLQLRKGDIYEDAPGYLDPTDERGAVLSSGLAKMLDVDPDNYASQDLVIVAATIDGMMSASDVNIADMTDTGSVATNDKFVLIPLDLARELYDVEGADRVIILMETPEQAEAAMPNILSLLEQSGLDVEIKDWKELSMYYSQVKGLFDMMHLFISLVVVLVVLFSVLNTMGQAIVERTREIGTLRAIGMKERTLTGLFVYEGILLVVIGSVVGLIATYMIGGAINYADIRYLAPDSSSEVNLIIDLLIENLISTSIVFIALAAFASYLPAKKAAKKPITEALGHV</sequence>
<evidence type="ECO:0000313" key="10">
    <source>
        <dbReference type="Proteomes" id="UP000031278"/>
    </source>
</evidence>
<comment type="similarity">
    <text evidence="2">Belongs to the ABC-4 integral membrane protein family. LolC/E subfamily.</text>
</comment>
<keyword evidence="5 7" id="KW-1133">Transmembrane helix</keyword>
<reference evidence="9 10" key="1">
    <citation type="submission" date="2014-12" db="EMBL/GenBank/DDBJ databases">
        <title>Genome sequencing of Photobacterium gaetbulicola AD005a.</title>
        <authorList>
            <person name="Adrian T.G.S."/>
            <person name="Chan K.G."/>
        </authorList>
    </citation>
    <scope>NUCLEOTIDE SEQUENCE [LARGE SCALE GENOMIC DNA]</scope>
    <source>
        <strain evidence="9 10">AD005a</strain>
    </source>
</reference>
<dbReference type="Proteomes" id="UP000031278">
    <property type="component" value="Unassembled WGS sequence"/>
</dbReference>
<dbReference type="GO" id="GO:0098797">
    <property type="term" value="C:plasma membrane protein complex"/>
    <property type="evidence" value="ECO:0007669"/>
    <property type="project" value="TreeGrafter"/>
</dbReference>
<feature type="transmembrane region" description="Helical" evidence="7">
    <location>
        <begin position="363"/>
        <end position="391"/>
    </location>
</feature>
<comment type="caution">
    <text evidence="9">The sequence shown here is derived from an EMBL/GenBank/DDBJ whole genome shotgun (WGS) entry which is preliminary data.</text>
</comment>
<evidence type="ECO:0000256" key="3">
    <source>
        <dbReference type="ARBA" id="ARBA00022475"/>
    </source>
</evidence>
<dbReference type="PANTHER" id="PTHR30489">
    <property type="entry name" value="LIPOPROTEIN-RELEASING SYSTEM TRANSMEMBRANE PROTEIN LOLE"/>
    <property type="match status" value="1"/>
</dbReference>
<gene>
    <name evidence="9" type="ORF">RJ45_08880</name>
</gene>
<dbReference type="InterPro" id="IPR051447">
    <property type="entry name" value="Lipoprotein-release_system"/>
</dbReference>
<dbReference type="PANTHER" id="PTHR30489:SF0">
    <property type="entry name" value="LIPOPROTEIN-RELEASING SYSTEM TRANSMEMBRANE PROTEIN LOLE"/>
    <property type="match status" value="1"/>
</dbReference>